<sequence>MVRLPRYAGRHYFADPGRLRASVESFVEDAAGVNVPGALCAVIVPHGAHPEFGPVAGHAYKLLLSAPLASSLTVLLAPAASAPDDIGAVLCDLADAYATPLDSMAIATPALDALDQAGVAVLRAPDDEPVLENHLPFIQVVTGDTQCLPLRIPAGADLAAPGWDRVVGEFGLIVAVANLPQSHEQAACDAIERLDGRFFTGEAPAPRSGRFKSLFGSSGHRPMARSADAAVVALAIRLAKAKGAQHGRLLARQGSRAAFALYR</sequence>
<evidence type="ECO:0000313" key="1">
    <source>
        <dbReference type="EMBL" id="PJF48858.1"/>
    </source>
</evidence>
<dbReference type="Pfam" id="PF01875">
    <property type="entry name" value="Memo"/>
    <property type="match status" value="1"/>
</dbReference>
<dbReference type="NCBIfam" id="TIGR04336">
    <property type="entry name" value="AmmeMemoSam_B"/>
    <property type="match status" value="1"/>
</dbReference>
<dbReference type="AlphaFoldDB" id="A0A2M8QGF7"/>
<dbReference type="Gene3D" id="3.40.830.10">
    <property type="entry name" value="LigB-like"/>
    <property type="match status" value="1"/>
</dbReference>
<reference evidence="1 2" key="1">
    <citation type="submission" date="2017-11" db="EMBL/GenBank/DDBJ databases">
        <title>Evolution of Phototrophy in the Chloroflexi Phylum Driven by Horizontal Gene Transfer.</title>
        <authorList>
            <person name="Ward L.M."/>
            <person name="Hemp J."/>
            <person name="Shih P.M."/>
            <person name="Mcglynn S.E."/>
            <person name="Fischer W."/>
        </authorList>
    </citation>
    <scope>NUCLEOTIDE SEQUENCE [LARGE SCALE GENOMIC DNA]</scope>
    <source>
        <strain evidence="1">JP3_7</strain>
    </source>
</reference>
<gene>
    <name evidence="1" type="primary">amrB</name>
    <name evidence="1" type="ORF">CUN48_01520</name>
</gene>
<organism evidence="1 2">
    <name type="scientific">Candidatus Thermofonsia Clade 3 bacterium</name>
    <dbReference type="NCBI Taxonomy" id="2364212"/>
    <lineage>
        <taxon>Bacteria</taxon>
        <taxon>Bacillati</taxon>
        <taxon>Chloroflexota</taxon>
        <taxon>Candidatus Thermofontia</taxon>
        <taxon>Candidatus Thermofonsia Clade 3</taxon>
    </lineage>
</organism>
<dbReference type="InterPro" id="IPR002737">
    <property type="entry name" value="MEMO1_fam"/>
</dbReference>
<accession>A0A2M8QGF7</accession>
<comment type="caution">
    <text evidence="1">The sequence shown here is derived from an EMBL/GenBank/DDBJ whole genome shotgun (WGS) entry which is preliminary data.</text>
</comment>
<proteinExistence type="predicted"/>
<dbReference type="Proteomes" id="UP000230790">
    <property type="component" value="Unassembled WGS sequence"/>
</dbReference>
<evidence type="ECO:0000313" key="2">
    <source>
        <dbReference type="Proteomes" id="UP000230790"/>
    </source>
</evidence>
<dbReference type="EMBL" id="PGTN01000005">
    <property type="protein sequence ID" value="PJF48858.1"/>
    <property type="molecule type" value="Genomic_DNA"/>
</dbReference>
<protein>
    <submittedName>
        <fullName evidence="1">AmmeMemoRadiSam system protein B</fullName>
    </submittedName>
</protein>
<name>A0A2M8QGF7_9CHLR</name>